<reference evidence="1" key="1">
    <citation type="submission" date="2021-02" db="EMBL/GenBank/DDBJ databases">
        <authorList>
            <person name="Palmer J.M."/>
        </authorList>
    </citation>
    <scope>NUCLEOTIDE SEQUENCE</scope>
    <source>
        <strain evidence="1">SCRP734</strain>
    </source>
</reference>
<evidence type="ECO:0000313" key="2">
    <source>
        <dbReference type="Proteomes" id="UP000694044"/>
    </source>
</evidence>
<protein>
    <submittedName>
        <fullName evidence="1">Uncharacterized protein</fullName>
    </submittedName>
</protein>
<organism evidence="1 2">
    <name type="scientific">Phytophthora pseudosyringae</name>
    <dbReference type="NCBI Taxonomy" id="221518"/>
    <lineage>
        <taxon>Eukaryota</taxon>
        <taxon>Sar</taxon>
        <taxon>Stramenopiles</taxon>
        <taxon>Oomycota</taxon>
        <taxon>Peronosporomycetes</taxon>
        <taxon>Peronosporales</taxon>
        <taxon>Peronosporaceae</taxon>
        <taxon>Phytophthora</taxon>
    </lineage>
</organism>
<evidence type="ECO:0000313" key="1">
    <source>
        <dbReference type="EMBL" id="KAG7391496.1"/>
    </source>
</evidence>
<sequence>MVRHIWAIFHGTPHEGRTQVWRRVHAVRGEVKIFRSAFLANFNSVLVMLNAVSRIRFLQPTEEHADGVITRMLNVSTQGAMRVGTSALTYTSIVDAFIWLRIDRPDVTMKVLYDRHWCWTTHHIQIAFSSFVLFECEDPSHEIDESPDENDSSELYLQLQRKREFWVRAKH</sequence>
<name>A0A8T1WDM7_9STRA</name>
<proteinExistence type="predicted"/>
<dbReference type="AlphaFoldDB" id="A0A8T1WDM7"/>
<gene>
    <name evidence="1" type="ORF">PHYPSEUDO_004566</name>
</gene>
<dbReference type="OrthoDB" id="143923at2759"/>
<dbReference type="EMBL" id="JAGDFM010000020">
    <property type="protein sequence ID" value="KAG7391496.1"/>
    <property type="molecule type" value="Genomic_DNA"/>
</dbReference>
<keyword evidence="2" id="KW-1185">Reference proteome</keyword>
<accession>A0A8T1WDM7</accession>
<dbReference type="Proteomes" id="UP000694044">
    <property type="component" value="Unassembled WGS sequence"/>
</dbReference>
<comment type="caution">
    <text evidence="1">The sequence shown here is derived from an EMBL/GenBank/DDBJ whole genome shotgun (WGS) entry which is preliminary data.</text>
</comment>